<name>A0AAV4SMG1_CAEEX</name>
<dbReference type="EMBL" id="BPLR01009869">
    <property type="protein sequence ID" value="GIY35179.1"/>
    <property type="molecule type" value="Genomic_DNA"/>
</dbReference>
<proteinExistence type="predicted"/>
<evidence type="ECO:0000313" key="1">
    <source>
        <dbReference type="EMBL" id="GIY35179.1"/>
    </source>
</evidence>
<gene>
    <name evidence="1" type="ORF">CEXT_688571</name>
</gene>
<dbReference type="AlphaFoldDB" id="A0AAV4SMG1"/>
<comment type="caution">
    <text evidence="1">The sequence shown here is derived from an EMBL/GenBank/DDBJ whole genome shotgun (WGS) entry which is preliminary data.</text>
</comment>
<protein>
    <submittedName>
        <fullName evidence="1">Uncharacterized protein</fullName>
    </submittedName>
</protein>
<sequence length="91" mass="10189">MGLEVEREDKYSSCVFCLVLVLEAEDDSVFGLDGFSNHNATQNGSEKPVHRIARRREASGAARSFPMRQKAASILEFGGKRHLWPEPWTPA</sequence>
<organism evidence="1 2">
    <name type="scientific">Caerostris extrusa</name>
    <name type="common">Bark spider</name>
    <name type="synonym">Caerostris bankana</name>
    <dbReference type="NCBI Taxonomy" id="172846"/>
    <lineage>
        <taxon>Eukaryota</taxon>
        <taxon>Metazoa</taxon>
        <taxon>Ecdysozoa</taxon>
        <taxon>Arthropoda</taxon>
        <taxon>Chelicerata</taxon>
        <taxon>Arachnida</taxon>
        <taxon>Araneae</taxon>
        <taxon>Araneomorphae</taxon>
        <taxon>Entelegynae</taxon>
        <taxon>Araneoidea</taxon>
        <taxon>Araneidae</taxon>
        <taxon>Caerostris</taxon>
    </lineage>
</organism>
<evidence type="ECO:0000313" key="2">
    <source>
        <dbReference type="Proteomes" id="UP001054945"/>
    </source>
</evidence>
<keyword evidence="2" id="KW-1185">Reference proteome</keyword>
<accession>A0AAV4SMG1</accession>
<dbReference type="Proteomes" id="UP001054945">
    <property type="component" value="Unassembled WGS sequence"/>
</dbReference>
<reference evidence="1 2" key="1">
    <citation type="submission" date="2021-06" db="EMBL/GenBank/DDBJ databases">
        <title>Caerostris extrusa draft genome.</title>
        <authorList>
            <person name="Kono N."/>
            <person name="Arakawa K."/>
        </authorList>
    </citation>
    <scope>NUCLEOTIDE SEQUENCE [LARGE SCALE GENOMIC DNA]</scope>
</reference>